<sequence length="250" mass="28860">MTELELIIDLHKNSERQGPGSENDTLKALEILNLPSDQKLKVADIGCGSGGQTISLAKNLNGQITAVDLFPEFLNELNQKSQNLGLTDKILTLEKSMDDLPFTEGEFDLIWSEGAIYNIGFENGLKKWKDYLKVGGYLAVSEITWITQTRPKEIEEFWKSEYPEINVASNKIKQLENNGYSLVGYFYLSQDSWIETYYKPMQARFENFLKRHNNSELARKVVEDNQAEIDLYQKFKDYYSYGFYIARKNE</sequence>
<keyword evidence="2" id="KW-0808">Transferase</keyword>
<dbReference type="SUPFAM" id="SSF53335">
    <property type="entry name" value="S-adenosyl-L-methionine-dependent methyltransferases"/>
    <property type="match status" value="1"/>
</dbReference>
<dbReference type="Gene3D" id="3.40.50.150">
    <property type="entry name" value="Vaccinia Virus protein VP39"/>
    <property type="match status" value="1"/>
</dbReference>
<proteinExistence type="predicted"/>
<keyword evidence="2" id="KW-0489">Methyltransferase</keyword>
<dbReference type="RefSeq" id="WP_198638645.1">
    <property type="nucleotide sequence ID" value="NZ_JAEHNY010000007.1"/>
</dbReference>
<evidence type="ECO:0000313" key="3">
    <source>
        <dbReference type="Proteomes" id="UP000635665"/>
    </source>
</evidence>
<organism evidence="2 3">
    <name type="scientific">Salegentibacter maritimus</name>
    <dbReference type="NCBI Taxonomy" id="2794347"/>
    <lineage>
        <taxon>Bacteria</taxon>
        <taxon>Pseudomonadati</taxon>
        <taxon>Bacteroidota</taxon>
        <taxon>Flavobacteriia</taxon>
        <taxon>Flavobacteriales</taxon>
        <taxon>Flavobacteriaceae</taxon>
        <taxon>Salegentibacter</taxon>
    </lineage>
</organism>
<dbReference type="Pfam" id="PF13649">
    <property type="entry name" value="Methyltransf_25"/>
    <property type="match status" value="1"/>
</dbReference>
<dbReference type="Proteomes" id="UP000635665">
    <property type="component" value="Unassembled WGS sequence"/>
</dbReference>
<accession>A0ABS0THW3</accession>
<feature type="domain" description="Methyltransferase" evidence="1">
    <location>
        <begin position="42"/>
        <end position="136"/>
    </location>
</feature>
<dbReference type="PANTHER" id="PTHR43591">
    <property type="entry name" value="METHYLTRANSFERASE"/>
    <property type="match status" value="1"/>
</dbReference>
<keyword evidence="3" id="KW-1185">Reference proteome</keyword>
<dbReference type="EMBL" id="JAEHNY010000007">
    <property type="protein sequence ID" value="MBI6120222.1"/>
    <property type="molecule type" value="Genomic_DNA"/>
</dbReference>
<evidence type="ECO:0000259" key="1">
    <source>
        <dbReference type="Pfam" id="PF13649"/>
    </source>
</evidence>
<dbReference type="CDD" id="cd02440">
    <property type="entry name" value="AdoMet_MTases"/>
    <property type="match status" value="1"/>
</dbReference>
<dbReference type="InterPro" id="IPR041698">
    <property type="entry name" value="Methyltransf_25"/>
</dbReference>
<dbReference type="PANTHER" id="PTHR43591:SF24">
    <property type="entry name" value="2-METHOXY-6-POLYPRENYL-1,4-BENZOQUINOL METHYLASE, MITOCHONDRIAL"/>
    <property type="match status" value="1"/>
</dbReference>
<dbReference type="InterPro" id="IPR029063">
    <property type="entry name" value="SAM-dependent_MTases_sf"/>
</dbReference>
<name>A0ABS0THW3_9FLAO</name>
<dbReference type="GO" id="GO:0032259">
    <property type="term" value="P:methylation"/>
    <property type="evidence" value="ECO:0007669"/>
    <property type="project" value="UniProtKB-KW"/>
</dbReference>
<evidence type="ECO:0000313" key="2">
    <source>
        <dbReference type="EMBL" id="MBI6120222.1"/>
    </source>
</evidence>
<gene>
    <name evidence="2" type="ORF">I6U50_09335</name>
</gene>
<protein>
    <submittedName>
        <fullName evidence="2">Class I SAM-dependent methyltransferase</fullName>
    </submittedName>
</protein>
<comment type="caution">
    <text evidence="2">The sequence shown here is derived from an EMBL/GenBank/DDBJ whole genome shotgun (WGS) entry which is preliminary data.</text>
</comment>
<dbReference type="GO" id="GO:0008168">
    <property type="term" value="F:methyltransferase activity"/>
    <property type="evidence" value="ECO:0007669"/>
    <property type="project" value="UniProtKB-KW"/>
</dbReference>
<reference evidence="2 3" key="1">
    <citation type="submission" date="2020-12" db="EMBL/GenBank/DDBJ databases">
        <title>Salegentibacter orientalis sp. nov., isolated from costal sediment.</title>
        <authorList>
            <person name="Lian F.-B."/>
        </authorList>
    </citation>
    <scope>NUCLEOTIDE SEQUENCE [LARGE SCALE GENOMIC DNA]</scope>
    <source>
        <strain evidence="2 3">F60176</strain>
    </source>
</reference>